<proteinExistence type="predicted"/>
<evidence type="ECO:0000313" key="1">
    <source>
        <dbReference type="EMBL" id="KAF2475776.1"/>
    </source>
</evidence>
<comment type="caution">
    <text evidence="1">The sequence shown here is derived from an EMBL/GenBank/DDBJ whole genome shotgun (WGS) entry which is preliminary data.</text>
</comment>
<gene>
    <name evidence="1" type="ORF">BDR25DRAFT_300757</name>
</gene>
<name>A0ACB6RBC8_9PLEO</name>
<sequence>MSRSWGISSQPSEKGKAKGAGKASTPFLDLTLSPSPEPLPGRLTQLPIARAKRETPSTIKVDGIFQRPIQASAPRTGQHTRLNPDKRINPDRLATIIDAADPKAFRDVVLYLCKLSPALSGAIARGLAQYPTSAQPTIANHRHRPANPSNAMPSLDSSYLSGDDSSLPGSPQADVYAEPEYASPALSDASSSSAFSTRSSRDSSTRPPLQSLKPPSRSLPHSSHNADLRKSASHPLFKPAAARPSHTQQPTRKVCRQCNNHFNEGVEDICNYHPGQKQDAGDMFGRPMSVWTCCKRQYWEPGCAESSHVAHVAPVKFGAPSNPSFLKRQNPSGSSFSSGTSKTPRLL</sequence>
<accession>A0ACB6RBC8</accession>
<reference evidence="1" key="1">
    <citation type="journal article" date="2020" name="Stud. Mycol.">
        <title>101 Dothideomycetes genomes: a test case for predicting lifestyles and emergence of pathogens.</title>
        <authorList>
            <person name="Haridas S."/>
            <person name="Albert R."/>
            <person name="Binder M."/>
            <person name="Bloem J."/>
            <person name="Labutti K."/>
            <person name="Salamov A."/>
            <person name="Andreopoulos B."/>
            <person name="Baker S."/>
            <person name="Barry K."/>
            <person name="Bills G."/>
            <person name="Bluhm B."/>
            <person name="Cannon C."/>
            <person name="Castanera R."/>
            <person name="Culley D."/>
            <person name="Daum C."/>
            <person name="Ezra D."/>
            <person name="Gonzalez J."/>
            <person name="Henrissat B."/>
            <person name="Kuo A."/>
            <person name="Liang C."/>
            <person name="Lipzen A."/>
            <person name="Lutzoni F."/>
            <person name="Magnuson J."/>
            <person name="Mondo S."/>
            <person name="Nolan M."/>
            <person name="Ohm R."/>
            <person name="Pangilinan J."/>
            <person name="Park H.-J."/>
            <person name="Ramirez L."/>
            <person name="Alfaro M."/>
            <person name="Sun H."/>
            <person name="Tritt A."/>
            <person name="Yoshinaga Y."/>
            <person name="Zwiers L.-H."/>
            <person name="Turgeon B."/>
            <person name="Goodwin S."/>
            <person name="Spatafora J."/>
            <person name="Crous P."/>
            <person name="Grigoriev I."/>
        </authorList>
    </citation>
    <scope>NUCLEOTIDE SEQUENCE</scope>
    <source>
        <strain evidence="1">ATCC 200398</strain>
    </source>
</reference>
<protein>
    <submittedName>
        <fullName evidence="1">Uncharacterized protein</fullName>
    </submittedName>
</protein>
<organism evidence="1 2">
    <name type="scientific">Lindgomyces ingoldianus</name>
    <dbReference type="NCBI Taxonomy" id="673940"/>
    <lineage>
        <taxon>Eukaryota</taxon>
        <taxon>Fungi</taxon>
        <taxon>Dikarya</taxon>
        <taxon>Ascomycota</taxon>
        <taxon>Pezizomycotina</taxon>
        <taxon>Dothideomycetes</taxon>
        <taxon>Pleosporomycetidae</taxon>
        <taxon>Pleosporales</taxon>
        <taxon>Lindgomycetaceae</taxon>
        <taxon>Lindgomyces</taxon>
    </lineage>
</organism>
<keyword evidence="2" id="KW-1185">Reference proteome</keyword>
<dbReference type="Proteomes" id="UP000799755">
    <property type="component" value="Unassembled WGS sequence"/>
</dbReference>
<evidence type="ECO:0000313" key="2">
    <source>
        <dbReference type="Proteomes" id="UP000799755"/>
    </source>
</evidence>
<dbReference type="EMBL" id="MU003495">
    <property type="protein sequence ID" value="KAF2475776.1"/>
    <property type="molecule type" value="Genomic_DNA"/>
</dbReference>